<proteinExistence type="predicted"/>
<accession>A0A8H3R3V9</accession>
<keyword evidence="4" id="KW-1133">Transmembrane helix</keyword>
<feature type="chain" id="PRO_5034307827" description="Kelch repeat protein" evidence="5">
    <location>
        <begin position="24"/>
        <end position="408"/>
    </location>
</feature>
<feature type="signal peptide" evidence="5">
    <location>
        <begin position="1"/>
        <end position="23"/>
    </location>
</feature>
<dbReference type="AlphaFoldDB" id="A0A8H3R3V9"/>
<dbReference type="PANTHER" id="PTHR46093:SF3">
    <property type="entry name" value="ACYL-COA-BINDING DOMAIN-CONTAINING PROTEIN 4"/>
    <property type="match status" value="1"/>
</dbReference>
<dbReference type="Gene3D" id="2.120.10.80">
    <property type="entry name" value="Kelch-type beta propeller"/>
    <property type="match status" value="1"/>
</dbReference>
<dbReference type="OrthoDB" id="10251809at2759"/>
<evidence type="ECO:0000313" key="6">
    <source>
        <dbReference type="EMBL" id="GES99184.1"/>
    </source>
</evidence>
<protein>
    <recommendedName>
        <fullName evidence="8">Kelch repeat protein</fullName>
    </recommendedName>
</protein>
<name>A0A8H3R3V9_9GLOM</name>
<keyword evidence="2" id="KW-0677">Repeat</keyword>
<keyword evidence="4" id="KW-0812">Transmembrane</keyword>
<evidence type="ECO:0000256" key="1">
    <source>
        <dbReference type="ARBA" id="ARBA00022441"/>
    </source>
</evidence>
<feature type="transmembrane region" description="Helical" evidence="4">
    <location>
        <begin position="294"/>
        <end position="317"/>
    </location>
</feature>
<dbReference type="SUPFAM" id="SSF117281">
    <property type="entry name" value="Kelch motif"/>
    <property type="match status" value="1"/>
</dbReference>
<keyword evidence="1" id="KW-0880">Kelch repeat</keyword>
<feature type="region of interest" description="Disordered" evidence="3">
    <location>
        <begin position="264"/>
        <end position="284"/>
    </location>
</feature>
<evidence type="ECO:0000313" key="7">
    <source>
        <dbReference type="Proteomes" id="UP000615446"/>
    </source>
</evidence>
<evidence type="ECO:0000256" key="5">
    <source>
        <dbReference type="SAM" id="SignalP"/>
    </source>
</evidence>
<dbReference type="EMBL" id="BLAL01000278">
    <property type="protein sequence ID" value="GES99184.1"/>
    <property type="molecule type" value="Genomic_DNA"/>
</dbReference>
<gene>
    <name evidence="6" type="ORF">RCL2_002569700</name>
</gene>
<sequence>MTRKNLMYIALWLLIQLLAEINCQMTPYKPKLREGHTVTLIDNKLYILGRDFDDNAGKDFFYLDVSVPSNTQNLLWNDLSNINIIPSHYDWDKHVTDFVYTFNSQSNSWSIPKITGDIPINKYEMTGIIDHKGIMYLWSGAKIADRTDVDDMLILDTINLVWGKGNLIGVPIADGLSAVLGLDGQRVIIFGGSTNYGVKIVKDLIYELNLINYDWRIPKTLGKISKCRINVDEYIWTNEFYPSTSSIVPSPSAIPSLTSKVSVSSPSATSPPSSNSSSIVSSQSSQLTSSSPTAMIGAVIGSLFGGVLLSFVGFYLYRWNKNKHGDKNPYNNNNNQYQYDHGHEIMQPPNDEYTINHQHESTPASVINNSGQKSTPTANDGKLTLQGLQQEIQDLRQIILHNSKQSKK</sequence>
<comment type="caution">
    <text evidence="6">The sequence shown here is derived from an EMBL/GenBank/DDBJ whole genome shotgun (WGS) entry which is preliminary data.</text>
</comment>
<dbReference type="InterPro" id="IPR015915">
    <property type="entry name" value="Kelch-typ_b-propeller"/>
</dbReference>
<reference evidence="6" key="1">
    <citation type="submission" date="2019-10" db="EMBL/GenBank/DDBJ databases">
        <title>Conservation and host-specific expression of non-tandemly repeated heterogenous ribosome RNA gene in arbuscular mycorrhizal fungi.</title>
        <authorList>
            <person name="Maeda T."/>
            <person name="Kobayashi Y."/>
            <person name="Nakagawa T."/>
            <person name="Ezawa T."/>
            <person name="Yamaguchi K."/>
            <person name="Bino T."/>
            <person name="Nishimoto Y."/>
            <person name="Shigenobu S."/>
            <person name="Kawaguchi M."/>
        </authorList>
    </citation>
    <scope>NUCLEOTIDE SEQUENCE</scope>
    <source>
        <strain evidence="6">HR1</strain>
    </source>
</reference>
<evidence type="ECO:0000256" key="3">
    <source>
        <dbReference type="SAM" id="MobiDB-lite"/>
    </source>
</evidence>
<organism evidence="6 7">
    <name type="scientific">Rhizophagus clarus</name>
    <dbReference type="NCBI Taxonomy" id="94130"/>
    <lineage>
        <taxon>Eukaryota</taxon>
        <taxon>Fungi</taxon>
        <taxon>Fungi incertae sedis</taxon>
        <taxon>Mucoromycota</taxon>
        <taxon>Glomeromycotina</taxon>
        <taxon>Glomeromycetes</taxon>
        <taxon>Glomerales</taxon>
        <taxon>Glomeraceae</taxon>
        <taxon>Rhizophagus</taxon>
    </lineage>
</organism>
<keyword evidence="5" id="KW-0732">Signal</keyword>
<evidence type="ECO:0000256" key="4">
    <source>
        <dbReference type="SAM" id="Phobius"/>
    </source>
</evidence>
<evidence type="ECO:0008006" key="8">
    <source>
        <dbReference type="Google" id="ProtNLM"/>
    </source>
</evidence>
<dbReference type="PANTHER" id="PTHR46093">
    <property type="entry name" value="ACYL-COA-BINDING DOMAIN-CONTAINING PROTEIN 5"/>
    <property type="match status" value="1"/>
</dbReference>
<dbReference type="Proteomes" id="UP000615446">
    <property type="component" value="Unassembled WGS sequence"/>
</dbReference>
<evidence type="ECO:0000256" key="2">
    <source>
        <dbReference type="ARBA" id="ARBA00022737"/>
    </source>
</evidence>
<keyword evidence="4" id="KW-0472">Membrane</keyword>
<dbReference type="Pfam" id="PF24681">
    <property type="entry name" value="Kelch_KLHDC2_KLHL20_DRC7"/>
    <property type="match status" value="1"/>
</dbReference>